<evidence type="ECO:0000256" key="1">
    <source>
        <dbReference type="ARBA" id="ARBA00001255"/>
    </source>
</evidence>
<evidence type="ECO:0000313" key="10">
    <source>
        <dbReference type="EMBL" id="KAH0571119.1"/>
    </source>
</evidence>
<accession>V6LFH3</accession>
<evidence type="ECO:0000259" key="8">
    <source>
        <dbReference type="Pfam" id="PF17801"/>
    </source>
</evidence>
<dbReference type="InterPro" id="IPR013785">
    <property type="entry name" value="Aldolase_TIM"/>
</dbReference>
<keyword evidence="5 7" id="KW-0378">Hydrolase</keyword>
<comment type="similarity">
    <text evidence="2 7">Belongs to the glycosyl hydrolase 27 family.</text>
</comment>
<evidence type="ECO:0000256" key="2">
    <source>
        <dbReference type="ARBA" id="ARBA00009743"/>
    </source>
</evidence>
<organism evidence="9">
    <name type="scientific">Spironucleus salmonicida</name>
    <dbReference type="NCBI Taxonomy" id="348837"/>
    <lineage>
        <taxon>Eukaryota</taxon>
        <taxon>Metamonada</taxon>
        <taxon>Diplomonadida</taxon>
        <taxon>Hexamitidae</taxon>
        <taxon>Hexamitinae</taxon>
        <taxon>Spironucleus</taxon>
    </lineage>
</organism>
<dbReference type="OrthoDB" id="5795902at2759"/>
<dbReference type="Proteomes" id="UP000018208">
    <property type="component" value="Unassembled WGS sequence"/>
</dbReference>
<comment type="catalytic activity">
    <reaction evidence="1 7">
        <text>Hydrolysis of terminal, non-reducing alpha-D-galactose residues in alpha-D-galactosides, including galactose oligosaccharides, galactomannans and galactolipids.</text>
        <dbReference type="EC" id="3.2.1.22"/>
    </reaction>
</comment>
<dbReference type="InterPro" id="IPR013780">
    <property type="entry name" value="Glyco_hydro_b"/>
</dbReference>
<keyword evidence="11" id="KW-1185">Reference proteome</keyword>
<dbReference type="Gene3D" id="2.60.40.1180">
    <property type="entry name" value="Golgi alpha-mannosidase II"/>
    <property type="match status" value="1"/>
</dbReference>
<proteinExistence type="inferred from homology"/>
<dbReference type="PANTHER" id="PTHR11452:SF75">
    <property type="entry name" value="ALPHA-GALACTOSIDASE MEL1"/>
    <property type="match status" value="1"/>
</dbReference>
<keyword evidence="7" id="KW-1015">Disulfide bond</keyword>
<dbReference type="EMBL" id="AUWU02000007">
    <property type="protein sequence ID" value="KAH0571119.1"/>
    <property type="molecule type" value="Genomic_DNA"/>
</dbReference>
<dbReference type="SUPFAM" id="SSF51011">
    <property type="entry name" value="Glycosyl hydrolase domain"/>
    <property type="match status" value="1"/>
</dbReference>
<dbReference type="InterPro" id="IPR041233">
    <property type="entry name" value="Melibiase_C"/>
</dbReference>
<evidence type="ECO:0000313" key="11">
    <source>
        <dbReference type="Proteomes" id="UP000018208"/>
    </source>
</evidence>
<dbReference type="Pfam" id="PF17801">
    <property type="entry name" value="Melibiase_C"/>
    <property type="match status" value="1"/>
</dbReference>
<dbReference type="Pfam" id="PF16499">
    <property type="entry name" value="Melibiase_2"/>
    <property type="match status" value="1"/>
</dbReference>
<evidence type="ECO:0000256" key="7">
    <source>
        <dbReference type="RuleBase" id="RU361168"/>
    </source>
</evidence>
<evidence type="ECO:0000256" key="5">
    <source>
        <dbReference type="ARBA" id="ARBA00022801"/>
    </source>
</evidence>
<dbReference type="CDD" id="cd14792">
    <property type="entry name" value="GH27"/>
    <property type="match status" value="1"/>
</dbReference>
<dbReference type="PRINTS" id="PR00740">
    <property type="entry name" value="GLHYDRLASE27"/>
</dbReference>
<evidence type="ECO:0000256" key="3">
    <source>
        <dbReference type="ARBA" id="ARBA00012755"/>
    </source>
</evidence>
<evidence type="ECO:0000256" key="4">
    <source>
        <dbReference type="ARBA" id="ARBA00022729"/>
    </source>
</evidence>
<dbReference type="InterPro" id="IPR002241">
    <property type="entry name" value="Glyco_hydro_27"/>
</dbReference>
<name>V6LFH3_9EUKA</name>
<keyword evidence="6 7" id="KW-0326">Glycosidase</keyword>
<feature type="domain" description="Alpha galactosidase C-terminal" evidence="8">
    <location>
        <begin position="297"/>
        <end position="379"/>
    </location>
</feature>
<dbReference type="EMBL" id="KI546139">
    <property type="protein sequence ID" value="EST43290.1"/>
    <property type="molecule type" value="Genomic_DNA"/>
</dbReference>
<dbReference type="InterPro" id="IPR017853">
    <property type="entry name" value="GH"/>
</dbReference>
<reference evidence="10" key="2">
    <citation type="submission" date="2020-12" db="EMBL/GenBank/DDBJ databases">
        <title>New Spironucleus salmonicida genome in near-complete chromosomes.</title>
        <authorList>
            <person name="Xu F."/>
            <person name="Kurt Z."/>
            <person name="Jimenez-Gonzalez A."/>
            <person name="Astvaldsson A."/>
            <person name="Andersson J.O."/>
            <person name="Svard S.G."/>
        </authorList>
    </citation>
    <scope>NUCLEOTIDE SEQUENCE</scope>
    <source>
        <strain evidence="10">ATCC 50377</strain>
    </source>
</reference>
<dbReference type="GO" id="GO:0005975">
    <property type="term" value="P:carbohydrate metabolic process"/>
    <property type="evidence" value="ECO:0007669"/>
    <property type="project" value="InterPro"/>
</dbReference>
<protein>
    <recommendedName>
        <fullName evidence="3 7">Alpha-galactosidase</fullName>
        <ecNumber evidence="3 7">3.2.1.22</ecNumber>
    </recommendedName>
    <alternativeName>
        <fullName evidence="7">Melibiase</fullName>
    </alternativeName>
</protein>
<evidence type="ECO:0000313" key="9">
    <source>
        <dbReference type="EMBL" id="EST43290.1"/>
    </source>
</evidence>
<dbReference type="SUPFAM" id="SSF51445">
    <property type="entry name" value="(Trans)glycosidases"/>
    <property type="match status" value="1"/>
</dbReference>
<dbReference type="EC" id="3.2.1.22" evidence="3 7"/>
<reference evidence="9 10" key="1">
    <citation type="journal article" date="2014" name="PLoS Genet.">
        <title>The Genome of Spironucleus salmonicida Highlights a Fish Pathogen Adapted to Fluctuating Environments.</title>
        <authorList>
            <person name="Xu F."/>
            <person name="Jerlstrom-Hultqvist J."/>
            <person name="Einarsson E."/>
            <person name="Astvaldsson A."/>
            <person name="Svard S.G."/>
            <person name="Andersson J.O."/>
        </authorList>
    </citation>
    <scope>NUCLEOTIDE SEQUENCE</scope>
    <source>
        <strain evidence="10">ATCC 50377</strain>
    </source>
</reference>
<sequence>MLILLALTKKTVVQTPIKGVNAWFQNLNGINELDAAKTAHRMVKEGFLSAGYNYFILPDGFLKETRNATGYLVADKDKFPKGIASFVDFLHDNDLKFGILIGAGIKSCSGRPGMLGNEEKDIKTFVSWGVDFISYQLCGSVEADFKENSNRVANLLNKSLRKIVLEINDYGQTKSWTWAPQIAHQWRTTKDITYVKNQCNFLDILANYEQNVILDSFSGVSAFNFPDALCTDMPGISDAESKTQMALWTIMNSPLIIAANLDKMLHSNVMNLINENIVRIHSDTLTIAGKIIAQINGIDVIARPLDDGSVALVIFNKNEQPQNIQVSLKQISDNIQIVDSAKWTSASSYLVTDVWTWEEQSTGSKISVMDLNGHSSVMVIVKPE</sequence>
<gene>
    <name evidence="9" type="ORF">SS50377_16956</name>
    <name evidence="10" type="ORF">SS50377_27419</name>
</gene>
<dbReference type="PANTHER" id="PTHR11452">
    <property type="entry name" value="ALPHA-GALACTOSIDASE/ALPHA-N-ACETYLGALACTOSAMINIDASE"/>
    <property type="match status" value="1"/>
</dbReference>
<dbReference type="GO" id="GO:0004557">
    <property type="term" value="F:alpha-galactosidase activity"/>
    <property type="evidence" value="ECO:0007669"/>
    <property type="project" value="UniProtKB-EC"/>
</dbReference>
<dbReference type="VEuPathDB" id="GiardiaDB:SS50377_27419"/>
<keyword evidence="4" id="KW-0732">Signal</keyword>
<dbReference type="AlphaFoldDB" id="V6LFH3"/>
<evidence type="ECO:0000256" key="6">
    <source>
        <dbReference type="ARBA" id="ARBA00023295"/>
    </source>
</evidence>
<dbReference type="Gene3D" id="3.20.20.70">
    <property type="entry name" value="Aldolase class I"/>
    <property type="match status" value="1"/>
</dbReference>